<dbReference type="OrthoDB" id="894042at2"/>
<organism evidence="1 2">
    <name type="scientific">Chryseobacterium wanjuense</name>
    <dbReference type="NCBI Taxonomy" id="356305"/>
    <lineage>
        <taxon>Bacteria</taxon>
        <taxon>Pseudomonadati</taxon>
        <taxon>Bacteroidota</taxon>
        <taxon>Flavobacteriia</taxon>
        <taxon>Flavobacteriales</taxon>
        <taxon>Weeksellaceae</taxon>
        <taxon>Chryseobacterium group</taxon>
        <taxon>Chryseobacterium</taxon>
    </lineage>
</organism>
<evidence type="ECO:0000313" key="2">
    <source>
        <dbReference type="Proteomes" id="UP000199469"/>
    </source>
</evidence>
<accession>A0A1I0S009</accession>
<keyword evidence="2" id="KW-1185">Reference proteome</keyword>
<protein>
    <submittedName>
        <fullName evidence="1">Uncharacterized protein</fullName>
    </submittedName>
</protein>
<sequence>MRRLISIVLLSFYLVSTTELYQLLKIPVLIEHFLQHKGQNKNITLIDFLKMHYDHPVKDADYQTDQKLPFVSHANLLSVVFIINPSVDFHFTDKIYNAPGIKKTFYKSILYNKEILNSIWEPPKFYQS</sequence>
<dbReference type="EMBL" id="FOIU01000003">
    <property type="protein sequence ID" value="SEW47266.1"/>
    <property type="molecule type" value="Genomic_DNA"/>
</dbReference>
<reference evidence="2" key="1">
    <citation type="submission" date="2016-10" db="EMBL/GenBank/DDBJ databases">
        <authorList>
            <person name="Varghese N."/>
            <person name="Submissions S."/>
        </authorList>
    </citation>
    <scope>NUCLEOTIDE SEQUENCE [LARGE SCALE GENOMIC DNA]</scope>
    <source>
        <strain evidence="2">DSM 17724</strain>
    </source>
</reference>
<dbReference type="RefSeq" id="WP_034753324.1">
    <property type="nucleotide sequence ID" value="NZ_FOIU01000003.1"/>
</dbReference>
<dbReference type="STRING" id="356305.SAMN05421841_3478"/>
<evidence type="ECO:0000313" key="1">
    <source>
        <dbReference type="EMBL" id="SEW47266.1"/>
    </source>
</evidence>
<proteinExistence type="predicted"/>
<dbReference type="AlphaFoldDB" id="A0A1I0S009"/>
<dbReference type="Proteomes" id="UP000199469">
    <property type="component" value="Unassembled WGS sequence"/>
</dbReference>
<gene>
    <name evidence="1" type="ORF">SAMN05421841_3478</name>
</gene>
<name>A0A1I0S009_9FLAO</name>